<dbReference type="Gene3D" id="1.10.10.10">
    <property type="entry name" value="Winged helix-like DNA-binding domain superfamily/Winged helix DNA-binding domain"/>
    <property type="match status" value="1"/>
</dbReference>
<evidence type="ECO:0000259" key="4">
    <source>
        <dbReference type="PROSITE" id="PS50949"/>
    </source>
</evidence>
<evidence type="ECO:0000313" key="6">
    <source>
        <dbReference type="Proteomes" id="UP000076023"/>
    </source>
</evidence>
<organism evidence="5 6">
    <name type="scientific">Terrimicrobium sacchariphilum</name>
    <dbReference type="NCBI Taxonomy" id="690879"/>
    <lineage>
        <taxon>Bacteria</taxon>
        <taxon>Pseudomonadati</taxon>
        <taxon>Verrucomicrobiota</taxon>
        <taxon>Terrimicrobiia</taxon>
        <taxon>Terrimicrobiales</taxon>
        <taxon>Terrimicrobiaceae</taxon>
        <taxon>Terrimicrobium</taxon>
    </lineage>
</organism>
<dbReference type="STRING" id="690879.TSACC_2688"/>
<dbReference type="CDD" id="cd07377">
    <property type="entry name" value="WHTH_GntR"/>
    <property type="match status" value="1"/>
</dbReference>
<dbReference type="InterPro" id="IPR028082">
    <property type="entry name" value="Peripla_BP_I"/>
</dbReference>
<dbReference type="PANTHER" id="PTHR30146:SF109">
    <property type="entry name" value="HTH-TYPE TRANSCRIPTIONAL REGULATOR GALS"/>
    <property type="match status" value="1"/>
</dbReference>
<dbReference type="SMART" id="SM00345">
    <property type="entry name" value="HTH_GNTR"/>
    <property type="match status" value="1"/>
</dbReference>
<sequence>MVRPPKKVQSIYTALREEIVAGAWKAGAKLPNESELAQRFDCSLGTVSKALALLVHEGFVERRARAGTTVIYGSPDSVASQLDAYAFIYPSEQHEGVWRAVRGFQDAAREAGRRVVMLTTGVDYQKETEFVSRLSEFDVRGAVIYPVIPTPQDQVHFSQLLVESRFPVVLAEISLPGLGCSTVVIDGFHAGYTMARHMIQRGARKIGFFSNFAWAPFMRDRYQGYRWALEEAGIGEPAGGVYLDPAMHPDFQDPLAEPTAMANAFLDRAGKIDAVVCAGDFLAMGCIAAAQQRGWRVPDDLLVSGVDDYSVLAASHGVPLTTYRIPYEEMGCKSFDLLDRVIRGQIVAPEERQLRGEIVIRQSA</sequence>
<keyword evidence="1" id="KW-0805">Transcription regulation</keyword>
<protein>
    <submittedName>
        <fullName evidence="5">DNA-binding transcriptional regulator, LacI/PurR family</fullName>
    </submittedName>
</protein>
<dbReference type="SUPFAM" id="SSF53822">
    <property type="entry name" value="Periplasmic binding protein-like I"/>
    <property type="match status" value="1"/>
</dbReference>
<dbReference type="Pfam" id="PF00392">
    <property type="entry name" value="GntR"/>
    <property type="match status" value="1"/>
</dbReference>
<dbReference type="RefSeq" id="WP_075078131.1">
    <property type="nucleotide sequence ID" value="NZ_BDCO01000002.1"/>
</dbReference>
<gene>
    <name evidence="5" type="ORF">TSACC_2688</name>
</gene>
<evidence type="ECO:0000313" key="5">
    <source>
        <dbReference type="EMBL" id="GAT32290.1"/>
    </source>
</evidence>
<dbReference type="PANTHER" id="PTHR30146">
    <property type="entry name" value="LACI-RELATED TRANSCRIPTIONAL REPRESSOR"/>
    <property type="match status" value="1"/>
</dbReference>
<evidence type="ECO:0000256" key="2">
    <source>
        <dbReference type="ARBA" id="ARBA00023125"/>
    </source>
</evidence>
<dbReference type="InParanoid" id="A0A146G3R9"/>
<keyword evidence="3" id="KW-0804">Transcription</keyword>
<dbReference type="InterPro" id="IPR036388">
    <property type="entry name" value="WH-like_DNA-bd_sf"/>
</dbReference>
<dbReference type="InterPro" id="IPR000524">
    <property type="entry name" value="Tscrpt_reg_HTH_GntR"/>
</dbReference>
<evidence type="ECO:0000256" key="3">
    <source>
        <dbReference type="ARBA" id="ARBA00023163"/>
    </source>
</evidence>
<dbReference type="InterPro" id="IPR036390">
    <property type="entry name" value="WH_DNA-bd_sf"/>
</dbReference>
<dbReference type="SUPFAM" id="SSF46785">
    <property type="entry name" value="Winged helix' DNA-binding domain"/>
    <property type="match status" value="1"/>
</dbReference>
<dbReference type="Pfam" id="PF13377">
    <property type="entry name" value="Peripla_BP_3"/>
    <property type="match status" value="1"/>
</dbReference>
<dbReference type="GO" id="GO:0003700">
    <property type="term" value="F:DNA-binding transcription factor activity"/>
    <property type="evidence" value="ECO:0007669"/>
    <property type="project" value="InterPro"/>
</dbReference>
<dbReference type="OrthoDB" id="179028at2"/>
<reference evidence="6" key="1">
    <citation type="journal article" date="2017" name="Genome Announc.">
        <title>Draft Genome Sequence of Terrimicrobium sacchariphilum NM-5T, a Facultative Anaerobic Soil Bacterium of the Class Spartobacteria.</title>
        <authorList>
            <person name="Qiu Y.L."/>
            <person name="Tourlousse D.M."/>
            <person name="Matsuura N."/>
            <person name="Ohashi A."/>
            <person name="Sekiguchi Y."/>
        </authorList>
    </citation>
    <scope>NUCLEOTIDE SEQUENCE [LARGE SCALE GENOMIC DNA]</scope>
    <source>
        <strain evidence="6">NM-5</strain>
    </source>
</reference>
<dbReference type="EMBL" id="BDCO01000002">
    <property type="protein sequence ID" value="GAT32290.1"/>
    <property type="molecule type" value="Genomic_DNA"/>
</dbReference>
<dbReference type="GO" id="GO:0000976">
    <property type="term" value="F:transcription cis-regulatory region binding"/>
    <property type="evidence" value="ECO:0007669"/>
    <property type="project" value="TreeGrafter"/>
</dbReference>
<dbReference type="Gene3D" id="3.40.50.2300">
    <property type="match status" value="2"/>
</dbReference>
<evidence type="ECO:0000256" key="1">
    <source>
        <dbReference type="ARBA" id="ARBA00023015"/>
    </source>
</evidence>
<dbReference type="AlphaFoldDB" id="A0A146G3R9"/>
<dbReference type="PROSITE" id="PS50949">
    <property type="entry name" value="HTH_GNTR"/>
    <property type="match status" value="1"/>
</dbReference>
<comment type="caution">
    <text evidence="5">The sequence shown here is derived from an EMBL/GenBank/DDBJ whole genome shotgun (WGS) entry which is preliminary data.</text>
</comment>
<name>A0A146G3R9_TERSA</name>
<dbReference type="CDD" id="cd06267">
    <property type="entry name" value="PBP1_LacI_sugar_binding-like"/>
    <property type="match status" value="1"/>
</dbReference>
<feature type="domain" description="HTH gntR-type" evidence="4">
    <location>
        <begin position="5"/>
        <end position="73"/>
    </location>
</feature>
<dbReference type="Proteomes" id="UP000076023">
    <property type="component" value="Unassembled WGS sequence"/>
</dbReference>
<accession>A0A146G3R9</accession>
<proteinExistence type="predicted"/>
<keyword evidence="2 5" id="KW-0238">DNA-binding</keyword>
<dbReference type="InterPro" id="IPR046335">
    <property type="entry name" value="LacI/GalR-like_sensor"/>
</dbReference>
<keyword evidence="6" id="KW-1185">Reference proteome</keyword>